<dbReference type="AlphaFoldDB" id="A0A9D1NWU2"/>
<name>A0A9D1NWU2_9FIRM</name>
<evidence type="ECO:0000256" key="7">
    <source>
        <dbReference type="SAM" id="Phobius"/>
    </source>
</evidence>
<keyword evidence="5 7" id="KW-1133">Transmembrane helix</keyword>
<dbReference type="Pfam" id="PF03547">
    <property type="entry name" value="Mem_trans"/>
    <property type="match status" value="1"/>
</dbReference>
<dbReference type="Proteomes" id="UP000886723">
    <property type="component" value="Unassembled WGS sequence"/>
</dbReference>
<sequence length="314" mass="33776">MENLIFCLNATMPIFITMVLGWVFRQIGLMDDQFVTKLNKFVFTAALPCMLFEDMAEADFTGLWNGRFVAFCVTVTLLGVLGAVVMSLLVKDRTIRGEFTQAAFRSNTAILGIAFIQNIYGSSGIAPLMLICSVPFYNVFAVLVLSFMKPNREKLGKDLMAQTLKGIVTNPIILGVAVGLVWSLLSLPRPEILMKSVHNLGVLATPLGLMAMGASFQGSKALAKIRPALGCTLIRLVGISAAALPLAAMLGFRDQQLVAILVMTGSSSAVSCFIMAKNMGHEGVLTSSVVMMTTLGSAFTLTAWLYVLRMAGLV</sequence>
<feature type="transmembrane region" description="Helical" evidence="7">
    <location>
        <begin position="5"/>
        <end position="24"/>
    </location>
</feature>
<evidence type="ECO:0000256" key="4">
    <source>
        <dbReference type="ARBA" id="ARBA00022692"/>
    </source>
</evidence>
<dbReference type="InterPro" id="IPR004776">
    <property type="entry name" value="Mem_transp_PIN-like"/>
</dbReference>
<keyword evidence="2" id="KW-0813">Transport</keyword>
<feature type="transmembrane region" description="Helical" evidence="7">
    <location>
        <begin position="126"/>
        <end position="147"/>
    </location>
</feature>
<feature type="transmembrane region" description="Helical" evidence="7">
    <location>
        <begin position="257"/>
        <end position="276"/>
    </location>
</feature>
<gene>
    <name evidence="8" type="ORF">IAA63_12820</name>
</gene>
<organism evidence="8 9">
    <name type="scientific">Candidatus Pullilachnospira stercoravium</name>
    <dbReference type="NCBI Taxonomy" id="2840913"/>
    <lineage>
        <taxon>Bacteria</taxon>
        <taxon>Bacillati</taxon>
        <taxon>Bacillota</taxon>
        <taxon>Clostridia</taxon>
        <taxon>Lachnospirales</taxon>
        <taxon>Lachnospiraceae</taxon>
        <taxon>Lachnospiraceae incertae sedis</taxon>
        <taxon>Candidatus Pullilachnospira</taxon>
    </lineage>
</organism>
<evidence type="ECO:0000256" key="5">
    <source>
        <dbReference type="ARBA" id="ARBA00022989"/>
    </source>
</evidence>
<dbReference type="GO" id="GO:0055085">
    <property type="term" value="P:transmembrane transport"/>
    <property type="evidence" value="ECO:0007669"/>
    <property type="project" value="InterPro"/>
</dbReference>
<keyword evidence="4 7" id="KW-0812">Transmembrane</keyword>
<proteinExistence type="predicted"/>
<evidence type="ECO:0000256" key="3">
    <source>
        <dbReference type="ARBA" id="ARBA00022475"/>
    </source>
</evidence>
<comment type="caution">
    <text evidence="8">The sequence shown here is derived from an EMBL/GenBank/DDBJ whole genome shotgun (WGS) entry which is preliminary data.</text>
</comment>
<reference evidence="8" key="2">
    <citation type="journal article" date="2021" name="PeerJ">
        <title>Extensive microbial diversity within the chicken gut microbiome revealed by metagenomics and culture.</title>
        <authorList>
            <person name="Gilroy R."/>
            <person name="Ravi A."/>
            <person name="Getino M."/>
            <person name="Pursley I."/>
            <person name="Horton D.L."/>
            <person name="Alikhan N.F."/>
            <person name="Baker D."/>
            <person name="Gharbi K."/>
            <person name="Hall N."/>
            <person name="Watson M."/>
            <person name="Adriaenssens E.M."/>
            <person name="Foster-Nyarko E."/>
            <person name="Jarju S."/>
            <person name="Secka A."/>
            <person name="Antonio M."/>
            <person name="Oren A."/>
            <person name="Chaudhuri R.R."/>
            <person name="La Ragione R."/>
            <person name="Hildebrand F."/>
            <person name="Pallen M.J."/>
        </authorList>
    </citation>
    <scope>NUCLEOTIDE SEQUENCE</scope>
    <source>
        <strain evidence="8">ChiBcec2-4451</strain>
    </source>
</reference>
<feature type="transmembrane region" description="Helical" evidence="7">
    <location>
        <begin position="167"/>
        <end position="185"/>
    </location>
</feature>
<feature type="transmembrane region" description="Helical" evidence="7">
    <location>
        <begin position="68"/>
        <end position="90"/>
    </location>
</feature>
<dbReference type="GO" id="GO:0016020">
    <property type="term" value="C:membrane"/>
    <property type="evidence" value="ECO:0007669"/>
    <property type="project" value="UniProtKB-SubCell"/>
</dbReference>
<evidence type="ECO:0000313" key="9">
    <source>
        <dbReference type="Proteomes" id="UP000886723"/>
    </source>
</evidence>
<feature type="transmembrane region" description="Helical" evidence="7">
    <location>
        <begin position="197"/>
        <end position="216"/>
    </location>
</feature>
<evidence type="ECO:0000256" key="2">
    <source>
        <dbReference type="ARBA" id="ARBA00022448"/>
    </source>
</evidence>
<comment type="subcellular location">
    <subcellularLocation>
        <location evidence="1">Membrane</location>
        <topology evidence="1">Multi-pass membrane protein</topology>
    </subcellularLocation>
</comment>
<feature type="transmembrane region" description="Helical" evidence="7">
    <location>
        <begin position="228"/>
        <end position="251"/>
    </location>
</feature>
<reference evidence="8" key="1">
    <citation type="submission" date="2020-10" db="EMBL/GenBank/DDBJ databases">
        <authorList>
            <person name="Gilroy R."/>
        </authorList>
    </citation>
    <scope>NUCLEOTIDE SEQUENCE</scope>
    <source>
        <strain evidence="8">ChiBcec2-4451</strain>
    </source>
</reference>
<protein>
    <submittedName>
        <fullName evidence="8">AEC family transporter</fullName>
    </submittedName>
</protein>
<dbReference type="EMBL" id="DVON01000274">
    <property type="protein sequence ID" value="HIV14002.1"/>
    <property type="molecule type" value="Genomic_DNA"/>
</dbReference>
<keyword evidence="3" id="KW-1003">Cell membrane</keyword>
<evidence type="ECO:0000313" key="8">
    <source>
        <dbReference type="EMBL" id="HIV14002.1"/>
    </source>
</evidence>
<evidence type="ECO:0000256" key="6">
    <source>
        <dbReference type="ARBA" id="ARBA00023136"/>
    </source>
</evidence>
<feature type="transmembrane region" description="Helical" evidence="7">
    <location>
        <begin position="288"/>
        <end position="307"/>
    </location>
</feature>
<dbReference type="PANTHER" id="PTHR36838">
    <property type="entry name" value="AUXIN EFFLUX CARRIER FAMILY PROTEIN"/>
    <property type="match status" value="1"/>
</dbReference>
<feature type="transmembrane region" description="Helical" evidence="7">
    <location>
        <begin position="102"/>
        <end position="120"/>
    </location>
</feature>
<accession>A0A9D1NWU2</accession>
<evidence type="ECO:0000256" key="1">
    <source>
        <dbReference type="ARBA" id="ARBA00004141"/>
    </source>
</evidence>
<keyword evidence="6 7" id="KW-0472">Membrane</keyword>